<dbReference type="PANTHER" id="PTHR10091:SF49">
    <property type="entry name" value="ALDOSE 1-EPIMERASE"/>
    <property type="match status" value="1"/>
</dbReference>
<dbReference type="GO" id="GO:0006006">
    <property type="term" value="P:glucose metabolic process"/>
    <property type="evidence" value="ECO:0007669"/>
    <property type="project" value="TreeGrafter"/>
</dbReference>
<organism evidence="4 5">
    <name type="scientific">Marivivens niveibacter</name>
    <dbReference type="NCBI Taxonomy" id="1930667"/>
    <lineage>
        <taxon>Bacteria</taxon>
        <taxon>Pseudomonadati</taxon>
        <taxon>Pseudomonadota</taxon>
        <taxon>Alphaproteobacteria</taxon>
        <taxon>Rhodobacterales</taxon>
        <taxon>Paracoccaceae</taxon>
        <taxon>Marivivens group</taxon>
        <taxon>Marivivens</taxon>
    </lineage>
</organism>
<dbReference type="PANTHER" id="PTHR10091">
    <property type="entry name" value="ALDOSE-1-EPIMERASE"/>
    <property type="match status" value="1"/>
</dbReference>
<evidence type="ECO:0000313" key="5">
    <source>
        <dbReference type="Proteomes" id="UP000194664"/>
    </source>
</evidence>
<keyword evidence="5" id="KW-1185">Reference proteome</keyword>
<evidence type="ECO:0000256" key="3">
    <source>
        <dbReference type="ARBA" id="ARBA00023277"/>
    </source>
</evidence>
<comment type="similarity">
    <text evidence="1">Belongs to the aldose epimerase family.</text>
</comment>
<accession>A0A251X0K2</accession>
<comment type="caution">
    <text evidence="4">The sequence shown here is derived from an EMBL/GenBank/DDBJ whole genome shotgun (WGS) entry which is preliminary data.</text>
</comment>
<keyword evidence="2" id="KW-0413">Isomerase</keyword>
<dbReference type="InterPro" id="IPR008183">
    <property type="entry name" value="Aldose_1/G6P_1-epimerase"/>
</dbReference>
<dbReference type="GO" id="GO:0030246">
    <property type="term" value="F:carbohydrate binding"/>
    <property type="evidence" value="ECO:0007669"/>
    <property type="project" value="InterPro"/>
</dbReference>
<dbReference type="InterPro" id="IPR014718">
    <property type="entry name" value="GH-type_carb-bd"/>
</dbReference>
<dbReference type="GO" id="GO:0033499">
    <property type="term" value="P:galactose catabolic process via UDP-galactose, Leloir pathway"/>
    <property type="evidence" value="ECO:0007669"/>
    <property type="project" value="TreeGrafter"/>
</dbReference>
<dbReference type="AlphaFoldDB" id="A0A251X0K2"/>
<dbReference type="RefSeq" id="WP_086449802.1">
    <property type="nucleotide sequence ID" value="NZ_MSPP01000001.1"/>
</dbReference>
<proteinExistence type="inferred from homology"/>
<dbReference type="InterPro" id="IPR011013">
    <property type="entry name" value="Gal_mutarotase_sf_dom"/>
</dbReference>
<dbReference type="EMBL" id="MSPP01000001">
    <property type="protein sequence ID" value="OUD10152.1"/>
    <property type="molecule type" value="Genomic_DNA"/>
</dbReference>
<evidence type="ECO:0000256" key="1">
    <source>
        <dbReference type="ARBA" id="ARBA00006206"/>
    </source>
</evidence>
<dbReference type="SUPFAM" id="SSF74650">
    <property type="entry name" value="Galactose mutarotase-like"/>
    <property type="match status" value="1"/>
</dbReference>
<protein>
    <recommendedName>
        <fullName evidence="6">Galactose mutarotase</fullName>
    </recommendedName>
</protein>
<reference evidence="4 5" key="1">
    <citation type="submission" date="2016-12" db="EMBL/GenBank/DDBJ databases">
        <title>The draft genome sequence of HSLHS2.</title>
        <authorList>
            <person name="Hu D."/>
            <person name="Wang L."/>
            <person name="Shao Z."/>
        </authorList>
    </citation>
    <scope>NUCLEOTIDE SEQUENCE [LARGE SCALE GENOMIC DNA]</scope>
    <source>
        <strain evidence="4">MCCC 1A06712</strain>
    </source>
</reference>
<gene>
    <name evidence="4" type="ORF">BVC71_01135</name>
</gene>
<dbReference type="CDD" id="cd09019">
    <property type="entry name" value="galactose_mutarotase_like"/>
    <property type="match status" value="1"/>
</dbReference>
<keyword evidence="3" id="KW-0119">Carbohydrate metabolism</keyword>
<dbReference type="OrthoDB" id="9779408at2"/>
<name>A0A251X0K2_9RHOB</name>
<dbReference type="Proteomes" id="UP000194664">
    <property type="component" value="Unassembled WGS sequence"/>
</dbReference>
<evidence type="ECO:0000313" key="4">
    <source>
        <dbReference type="EMBL" id="OUD10152.1"/>
    </source>
</evidence>
<sequence>MIFGTLPDGRNVERVTITNGDLSASILTYGAILQDVRLKGVNHSLTIGSENLDDYLTTMAHFGPIIAPVGNRIAGARARIAGIEHMLTPNQGRHILHSAEAGSQRKLWTIEDQTEDTVTLSVRLPDGEAGFPGNQYVMVHFAIMADNVLRLEVTAKTDEDSIINICNHSYWNLTGAPNIVGHQLQIRADEYLPTDDDNLPTHIERVEDTPYDFRSLRDVIPGEPDLDHNFCLSRGRTDLRDVLTFKGGDLTMVMATDMPGIQVYDARGSSKTGRADYAGLAFEPQFWPNAPHEARFPKINVPAGGVWTQEVEWRFSR</sequence>
<dbReference type="InterPro" id="IPR047215">
    <property type="entry name" value="Galactose_mutarotase-like"/>
</dbReference>
<dbReference type="Gene3D" id="2.70.98.10">
    <property type="match status" value="1"/>
</dbReference>
<evidence type="ECO:0000256" key="2">
    <source>
        <dbReference type="ARBA" id="ARBA00023235"/>
    </source>
</evidence>
<dbReference type="GO" id="GO:0004034">
    <property type="term" value="F:aldose 1-epimerase activity"/>
    <property type="evidence" value="ECO:0007669"/>
    <property type="project" value="TreeGrafter"/>
</dbReference>
<dbReference type="Pfam" id="PF01263">
    <property type="entry name" value="Aldose_epim"/>
    <property type="match status" value="1"/>
</dbReference>
<evidence type="ECO:0008006" key="6">
    <source>
        <dbReference type="Google" id="ProtNLM"/>
    </source>
</evidence>